<dbReference type="NCBIfam" id="NF002841">
    <property type="entry name" value="PRK03080.1-2"/>
    <property type="match status" value="1"/>
</dbReference>
<evidence type="ECO:0000256" key="3">
    <source>
        <dbReference type="SAM" id="MobiDB-lite"/>
    </source>
</evidence>
<dbReference type="InterPro" id="IPR006271">
    <property type="entry name" value="Pser_aminoTfrase_methanosarc"/>
</dbReference>
<dbReference type="STRING" id="1082479.SAMN05216241_101148"/>
<dbReference type="RefSeq" id="WP_090018207.1">
    <property type="nucleotide sequence ID" value="NZ_FNCE01000001.1"/>
</dbReference>
<dbReference type="PANTHER" id="PTHR21152">
    <property type="entry name" value="AMINOTRANSFERASE CLASS V"/>
    <property type="match status" value="1"/>
</dbReference>
<evidence type="ECO:0000313" key="4">
    <source>
        <dbReference type="EMBL" id="SDF45425.1"/>
    </source>
</evidence>
<protein>
    <submittedName>
        <fullName evidence="4">Phosphoserine aminotransferase apoenzyme</fullName>
    </submittedName>
</protein>
<organism evidence="4 5">
    <name type="scientific">Limimonas halophila</name>
    <dbReference type="NCBI Taxonomy" id="1082479"/>
    <lineage>
        <taxon>Bacteria</taxon>
        <taxon>Pseudomonadati</taxon>
        <taxon>Pseudomonadota</taxon>
        <taxon>Alphaproteobacteria</taxon>
        <taxon>Rhodospirillales</taxon>
        <taxon>Rhodovibrionaceae</taxon>
        <taxon>Limimonas</taxon>
    </lineage>
</organism>
<dbReference type="GO" id="GO:0019265">
    <property type="term" value="P:glycine biosynthetic process, by transamination of glyoxylate"/>
    <property type="evidence" value="ECO:0007669"/>
    <property type="project" value="TreeGrafter"/>
</dbReference>
<dbReference type="InterPro" id="IPR015424">
    <property type="entry name" value="PyrdxlP-dep_Trfase"/>
</dbReference>
<dbReference type="EMBL" id="FNCE01000001">
    <property type="protein sequence ID" value="SDF45425.1"/>
    <property type="molecule type" value="Genomic_DNA"/>
</dbReference>
<dbReference type="Gene3D" id="3.40.640.10">
    <property type="entry name" value="Type I PLP-dependent aspartate aminotransferase-like (Major domain)"/>
    <property type="match status" value="1"/>
</dbReference>
<dbReference type="GO" id="GO:0008453">
    <property type="term" value="F:alanine-glyoxylate transaminase activity"/>
    <property type="evidence" value="ECO:0007669"/>
    <property type="project" value="TreeGrafter"/>
</dbReference>
<dbReference type="GO" id="GO:0004648">
    <property type="term" value="F:O-phospho-L-serine:2-oxoglutarate aminotransferase activity"/>
    <property type="evidence" value="ECO:0007669"/>
    <property type="project" value="InterPro"/>
</dbReference>
<keyword evidence="4" id="KW-0808">Transferase</keyword>
<dbReference type="SUPFAM" id="SSF53383">
    <property type="entry name" value="PLP-dependent transferases"/>
    <property type="match status" value="1"/>
</dbReference>
<sequence>MPYPDPPARKPADPRFCTGPARKRPGWSADALTGALLGRSHRSADAQERLNAVIARSRGVLGIPDSHRVAILPASDTGAFEAALWSLLGARGVDVLAWDGFGRTWLRDVVDQLDLDGVRVLEAPDGALPDLTAVDAGRDVVFPWVGTTTGVMVPDARWIAPDRAGLTICDATSAAFAVELPWDRLDVATWSWQKVLGGEAQHGMIALSPRAVARLATHTPPWPVPKVFRLAEQGRVKDALFAGATLNTPSMLCVEDALDALAWAESLGGLPALRARAEANRAVVAEWVAARAWLDFLAADPATQAPTSLCLRPVDPWIRRHGEPEQRRLIQRMADLIAGHGAGYDLMGHRDAPPTLRIWGGATVDPDDVAALLPWLDWAFEYLKAEHGVE</sequence>
<dbReference type="AlphaFoldDB" id="A0A1G7L7K7"/>
<dbReference type="PANTHER" id="PTHR21152:SF40">
    <property type="entry name" value="ALANINE--GLYOXYLATE AMINOTRANSFERASE"/>
    <property type="match status" value="1"/>
</dbReference>
<name>A0A1G7L7K7_9PROT</name>
<proteinExistence type="predicted"/>
<evidence type="ECO:0000313" key="5">
    <source>
        <dbReference type="Proteomes" id="UP000199415"/>
    </source>
</evidence>
<accession>A0A1G7L7K7</accession>
<dbReference type="InterPro" id="IPR015422">
    <property type="entry name" value="PyrdxlP-dep_Trfase_small"/>
</dbReference>
<dbReference type="OrthoDB" id="9772439at2"/>
<reference evidence="4 5" key="1">
    <citation type="submission" date="2016-10" db="EMBL/GenBank/DDBJ databases">
        <authorList>
            <person name="de Groot N.N."/>
        </authorList>
    </citation>
    <scope>NUCLEOTIDE SEQUENCE [LARGE SCALE GENOMIC DNA]</scope>
    <source>
        <strain evidence="4 5">DSM 25584</strain>
    </source>
</reference>
<evidence type="ECO:0000256" key="2">
    <source>
        <dbReference type="ARBA" id="ARBA00022898"/>
    </source>
</evidence>
<gene>
    <name evidence="4" type="ORF">SAMN05216241_101148</name>
</gene>
<dbReference type="Proteomes" id="UP000199415">
    <property type="component" value="Unassembled WGS sequence"/>
</dbReference>
<keyword evidence="2" id="KW-0663">Pyridoxal phosphate</keyword>
<comment type="cofactor">
    <cofactor evidence="1">
        <name>pyridoxal 5'-phosphate</name>
        <dbReference type="ChEBI" id="CHEBI:597326"/>
    </cofactor>
</comment>
<feature type="region of interest" description="Disordered" evidence="3">
    <location>
        <begin position="1"/>
        <end position="24"/>
    </location>
</feature>
<keyword evidence="4" id="KW-0032">Aminotransferase</keyword>
<dbReference type="GO" id="GO:0006564">
    <property type="term" value="P:L-serine biosynthetic process"/>
    <property type="evidence" value="ECO:0007669"/>
    <property type="project" value="InterPro"/>
</dbReference>
<dbReference type="Gene3D" id="3.90.1150.10">
    <property type="entry name" value="Aspartate Aminotransferase, domain 1"/>
    <property type="match status" value="1"/>
</dbReference>
<dbReference type="GO" id="GO:0004760">
    <property type="term" value="F:L-serine-pyruvate transaminase activity"/>
    <property type="evidence" value="ECO:0007669"/>
    <property type="project" value="TreeGrafter"/>
</dbReference>
<dbReference type="InterPro" id="IPR015421">
    <property type="entry name" value="PyrdxlP-dep_Trfase_major"/>
</dbReference>
<keyword evidence="5" id="KW-1185">Reference proteome</keyword>
<evidence type="ECO:0000256" key="1">
    <source>
        <dbReference type="ARBA" id="ARBA00001933"/>
    </source>
</evidence>
<dbReference type="NCBIfam" id="TIGR01365">
    <property type="entry name" value="serC_2"/>
    <property type="match status" value="1"/>
</dbReference>